<dbReference type="PRINTS" id="PR00039">
    <property type="entry name" value="HTHLYSR"/>
</dbReference>
<dbReference type="InterPro" id="IPR036388">
    <property type="entry name" value="WH-like_DNA-bd_sf"/>
</dbReference>
<feature type="non-terminal residue" evidence="3">
    <location>
        <position position="1"/>
    </location>
</feature>
<sequence length="195" mass="21067">ERHQRRVLIHVGDEAALELVCAQRVANGVDLLQRGMIGGQFRDVRFEINVMRALVGVGFSVHGRLDLLRGGAHVIVLYEAFEAEHAIAGQRGTSVVDQGVPFPAAWAVQRIALKIDDGGSSSMKRLPPLNAVRTFEVAARLASFVAAGKELGVSAAAVSQQVRHLEEYFGKKLFVRSGNRLSLTDAGLAIFPQTS</sequence>
<comment type="caution">
    <text evidence="3">The sequence shown here is derived from an EMBL/GenBank/DDBJ whole genome shotgun (WGS) entry which is preliminary data.</text>
</comment>
<dbReference type="PROSITE" id="PS50931">
    <property type="entry name" value="HTH_LYSR"/>
    <property type="match status" value="1"/>
</dbReference>
<dbReference type="InterPro" id="IPR036390">
    <property type="entry name" value="WH_DNA-bd_sf"/>
</dbReference>
<gene>
    <name evidence="3" type="ORF">Tci_879447</name>
</gene>
<dbReference type="PANTHER" id="PTHR30537:SF26">
    <property type="entry name" value="GLYCINE CLEAVAGE SYSTEM TRANSCRIPTIONAL ACTIVATOR"/>
    <property type="match status" value="1"/>
</dbReference>
<dbReference type="PANTHER" id="PTHR30537">
    <property type="entry name" value="HTH-TYPE TRANSCRIPTIONAL REGULATOR"/>
    <property type="match status" value="1"/>
</dbReference>
<reference evidence="3" key="1">
    <citation type="journal article" date="2019" name="Sci. Rep.">
        <title>Draft genome of Tanacetum cinerariifolium, the natural source of mosquito coil.</title>
        <authorList>
            <person name="Yamashiro T."/>
            <person name="Shiraishi A."/>
            <person name="Satake H."/>
            <person name="Nakayama K."/>
        </authorList>
    </citation>
    <scope>NUCLEOTIDE SEQUENCE</scope>
</reference>
<dbReference type="SUPFAM" id="SSF46785">
    <property type="entry name" value="Winged helix' DNA-binding domain"/>
    <property type="match status" value="1"/>
</dbReference>
<name>A0A699TDG2_TANCI</name>
<dbReference type="GO" id="GO:0003700">
    <property type="term" value="F:DNA-binding transcription factor activity"/>
    <property type="evidence" value="ECO:0007669"/>
    <property type="project" value="InterPro"/>
</dbReference>
<dbReference type="AlphaFoldDB" id="A0A699TDG2"/>
<dbReference type="GO" id="GO:0006351">
    <property type="term" value="P:DNA-templated transcription"/>
    <property type="evidence" value="ECO:0007669"/>
    <property type="project" value="TreeGrafter"/>
</dbReference>
<dbReference type="InterPro" id="IPR058163">
    <property type="entry name" value="LysR-type_TF_proteobact-type"/>
</dbReference>
<accession>A0A699TDG2</accession>
<organism evidence="3">
    <name type="scientific">Tanacetum cinerariifolium</name>
    <name type="common">Dalmatian daisy</name>
    <name type="synonym">Chrysanthemum cinerariifolium</name>
    <dbReference type="NCBI Taxonomy" id="118510"/>
    <lineage>
        <taxon>Eukaryota</taxon>
        <taxon>Viridiplantae</taxon>
        <taxon>Streptophyta</taxon>
        <taxon>Embryophyta</taxon>
        <taxon>Tracheophyta</taxon>
        <taxon>Spermatophyta</taxon>
        <taxon>Magnoliopsida</taxon>
        <taxon>eudicotyledons</taxon>
        <taxon>Gunneridae</taxon>
        <taxon>Pentapetalae</taxon>
        <taxon>asterids</taxon>
        <taxon>campanulids</taxon>
        <taxon>Asterales</taxon>
        <taxon>Asteraceae</taxon>
        <taxon>Asteroideae</taxon>
        <taxon>Anthemideae</taxon>
        <taxon>Anthemidinae</taxon>
        <taxon>Tanacetum</taxon>
    </lineage>
</organism>
<dbReference type="Gene3D" id="1.10.10.10">
    <property type="entry name" value="Winged helix-like DNA-binding domain superfamily/Winged helix DNA-binding domain"/>
    <property type="match status" value="1"/>
</dbReference>
<dbReference type="InterPro" id="IPR000847">
    <property type="entry name" value="LysR_HTH_N"/>
</dbReference>
<protein>
    <recommendedName>
        <fullName evidence="2">HTH lysR-type domain-containing protein</fullName>
    </recommendedName>
</protein>
<dbReference type="Pfam" id="PF00126">
    <property type="entry name" value="HTH_1"/>
    <property type="match status" value="1"/>
</dbReference>
<evidence type="ECO:0000313" key="3">
    <source>
        <dbReference type="EMBL" id="GFD07478.1"/>
    </source>
</evidence>
<dbReference type="GO" id="GO:0043565">
    <property type="term" value="F:sequence-specific DNA binding"/>
    <property type="evidence" value="ECO:0007669"/>
    <property type="project" value="TreeGrafter"/>
</dbReference>
<proteinExistence type="inferred from homology"/>
<comment type="similarity">
    <text evidence="1">Belongs to the LysR transcriptional regulatory family.</text>
</comment>
<evidence type="ECO:0000256" key="1">
    <source>
        <dbReference type="ARBA" id="ARBA00009437"/>
    </source>
</evidence>
<evidence type="ECO:0000259" key="2">
    <source>
        <dbReference type="PROSITE" id="PS50931"/>
    </source>
</evidence>
<feature type="non-terminal residue" evidence="3">
    <location>
        <position position="195"/>
    </location>
</feature>
<feature type="domain" description="HTH lysR-type" evidence="2">
    <location>
        <begin position="127"/>
        <end position="184"/>
    </location>
</feature>
<dbReference type="EMBL" id="BKCJ011231809">
    <property type="protein sequence ID" value="GFD07478.1"/>
    <property type="molecule type" value="Genomic_DNA"/>
</dbReference>